<dbReference type="AlphaFoldDB" id="A0A511QNZ9"/>
<protein>
    <submittedName>
        <fullName evidence="1">Lipoprotein</fullName>
    </submittedName>
</protein>
<keyword evidence="2" id="KW-1185">Reference proteome</keyword>
<comment type="caution">
    <text evidence="1">The sequence shown here is derived from an EMBL/GenBank/DDBJ whole genome shotgun (WGS) entry which is preliminary data.</text>
</comment>
<dbReference type="Proteomes" id="UP000321113">
    <property type="component" value="Unassembled WGS sequence"/>
</dbReference>
<keyword evidence="1" id="KW-0449">Lipoprotein</keyword>
<evidence type="ECO:0000313" key="1">
    <source>
        <dbReference type="EMBL" id="GEM79049.1"/>
    </source>
</evidence>
<dbReference type="EMBL" id="BJXK01000004">
    <property type="protein sequence ID" value="GEM79049.1"/>
    <property type="molecule type" value="Genomic_DNA"/>
</dbReference>
<reference evidence="1 2" key="1">
    <citation type="submission" date="2019-07" db="EMBL/GenBank/DDBJ databases">
        <title>Whole genome shotgun sequence of Vibrio superstes NBRC 103154.</title>
        <authorList>
            <person name="Hosoyama A."/>
            <person name="Uohara A."/>
            <person name="Ohji S."/>
            <person name="Ichikawa N."/>
        </authorList>
    </citation>
    <scope>NUCLEOTIDE SEQUENCE [LARGE SCALE GENOMIC DNA]</scope>
    <source>
        <strain evidence="1 2">NBRC 103154</strain>
    </source>
</reference>
<gene>
    <name evidence="1" type="ORF">VSU01S_12940</name>
</gene>
<accession>A0A511QNZ9</accession>
<evidence type="ECO:0000313" key="2">
    <source>
        <dbReference type="Proteomes" id="UP000321113"/>
    </source>
</evidence>
<name>A0A511QNZ9_9VIBR</name>
<organism evidence="1 2">
    <name type="scientific">Vibrio superstes NBRC 103154</name>
    <dbReference type="NCBI Taxonomy" id="1219062"/>
    <lineage>
        <taxon>Bacteria</taxon>
        <taxon>Pseudomonadati</taxon>
        <taxon>Pseudomonadota</taxon>
        <taxon>Gammaproteobacteria</taxon>
        <taxon>Vibrionales</taxon>
        <taxon>Vibrionaceae</taxon>
        <taxon>Vibrio</taxon>
    </lineage>
</organism>
<sequence length="494" mass="54161">MPIATLQLAMREIMRNLVIIVLILFMFGCSSPDSQEERDLARQEVNKVSSSVVNRLSEHYIELPEQIEYAYGYATVRMSEVQLPVIGKSSGIGSIYNNTDGTITYIDIDKYDIGAGLAFHKYDGVAIFNTKEQLEAYEEGDLRLSLAANANIGDSGGSSKATILGDDLDIPMYVLDYSGASAGTSAQIISTSINYDLTDTGLGDRQVANKENSNATATTVAKNWDRALPFYAQNVIDKGYSLPKPYGISVVYTSTYQYMDITGLNVGINGSKKYPIDFVSFHNSSNDTQSPQLKLDAWVFPFMNVFGSIGKISGTADLGIQFSGNDLIGQLGADCSGRIQPLVCRLQGKDPLYKVTADLSGNNYTVGTILATGWHDYFFTLPMSLTYADMSKNDAEGLIVNITPRIGKVFPITASQSVALYGGATYIDSTLTLTGTYTYQGVGIDYTVDQSNVDKWSGLIGVNYTFNRNWSISSEYGWVKDRKHQFVSSLNRRF</sequence>
<proteinExistence type="predicted"/>